<keyword evidence="3" id="KW-1185">Reference proteome</keyword>
<evidence type="ECO:0000256" key="1">
    <source>
        <dbReference type="SAM" id="MobiDB-lite"/>
    </source>
</evidence>
<dbReference type="EMBL" id="DF842693">
    <property type="protein sequence ID" value="GAT46664.1"/>
    <property type="molecule type" value="Genomic_DNA"/>
</dbReference>
<protein>
    <submittedName>
        <fullName evidence="2">Uncharacterized protein</fullName>
    </submittedName>
</protein>
<evidence type="ECO:0000313" key="3">
    <source>
        <dbReference type="Proteomes" id="UP000815677"/>
    </source>
</evidence>
<organism evidence="2 3">
    <name type="scientific">Mycena chlorophos</name>
    <name type="common">Agaric fungus</name>
    <name type="synonym">Agaricus chlorophos</name>
    <dbReference type="NCBI Taxonomy" id="658473"/>
    <lineage>
        <taxon>Eukaryota</taxon>
        <taxon>Fungi</taxon>
        <taxon>Dikarya</taxon>
        <taxon>Basidiomycota</taxon>
        <taxon>Agaricomycotina</taxon>
        <taxon>Agaricomycetes</taxon>
        <taxon>Agaricomycetidae</taxon>
        <taxon>Agaricales</taxon>
        <taxon>Marasmiineae</taxon>
        <taxon>Mycenaceae</taxon>
        <taxon>Mycena</taxon>
    </lineage>
</organism>
<dbReference type="Proteomes" id="UP000815677">
    <property type="component" value="Unassembled WGS sequence"/>
</dbReference>
<evidence type="ECO:0000313" key="2">
    <source>
        <dbReference type="EMBL" id="GAT46664.1"/>
    </source>
</evidence>
<gene>
    <name evidence="2" type="ORF">MCHLO_04165</name>
</gene>
<name>A0ABQ0L691_MYCCL</name>
<sequence length="244" mass="26414">MILPTHPRPLQARPQATLLLHHFLPCTPSNHQCPQARLPGRTIFPARHGLDATNAAPAIPAVPPVRPAGSILGIVCDKLSGPACYDDQHHPAIGFLCLQREHAADVCSTCRSSILTWRLSLDARTQRSYRARRSARHSSRYNLFTGSLTYARGGVKVEDRCGALETELPATLLATPAHASSGIRRCHRRRTFLATAASPQHGRPTVSDNAGIALDDGESHKMCPGTTTPSALPHDLRPLLRAPP</sequence>
<feature type="region of interest" description="Disordered" evidence="1">
    <location>
        <begin position="196"/>
        <end position="244"/>
    </location>
</feature>
<proteinExistence type="predicted"/>
<reference evidence="2" key="1">
    <citation type="submission" date="2014-09" db="EMBL/GenBank/DDBJ databases">
        <title>Genome sequence of the luminous mushroom Mycena chlorophos for searching fungal bioluminescence genes.</title>
        <authorList>
            <person name="Tanaka Y."/>
            <person name="Kasuga D."/>
            <person name="Oba Y."/>
            <person name="Hase S."/>
            <person name="Sato K."/>
            <person name="Oba Y."/>
            <person name="Sakakibara Y."/>
        </authorList>
    </citation>
    <scope>NUCLEOTIDE SEQUENCE</scope>
</reference>
<accession>A0ABQ0L691</accession>